<dbReference type="PROSITE" id="PS00455">
    <property type="entry name" value="AMP_BINDING"/>
    <property type="match status" value="1"/>
</dbReference>
<dbReference type="Proteomes" id="UP001596958">
    <property type="component" value="Unassembled WGS sequence"/>
</dbReference>
<evidence type="ECO:0000256" key="3">
    <source>
        <dbReference type="ARBA" id="ARBA00022553"/>
    </source>
</evidence>
<feature type="region of interest" description="Disordered" evidence="4">
    <location>
        <begin position="962"/>
        <end position="982"/>
    </location>
</feature>
<dbReference type="InterPro" id="IPR020845">
    <property type="entry name" value="AMP-binding_CS"/>
</dbReference>
<evidence type="ECO:0000313" key="7">
    <source>
        <dbReference type="Proteomes" id="UP001596958"/>
    </source>
</evidence>
<accession>A0ABW2YUA9</accession>
<dbReference type="SMART" id="SM00823">
    <property type="entry name" value="PKS_PP"/>
    <property type="match status" value="1"/>
</dbReference>
<dbReference type="InterPro" id="IPR036736">
    <property type="entry name" value="ACP-like_sf"/>
</dbReference>
<dbReference type="InterPro" id="IPR045851">
    <property type="entry name" value="AMP-bd_C_sf"/>
</dbReference>
<name>A0ABW2YUA9_9SPHI</name>
<dbReference type="RefSeq" id="WP_377097543.1">
    <property type="nucleotide sequence ID" value="NZ_JBHTHU010000001.1"/>
</dbReference>
<dbReference type="Gene3D" id="2.30.38.10">
    <property type="entry name" value="Luciferase, Domain 3"/>
    <property type="match status" value="1"/>
</dbReference>
<keyword evidence="2" id="KW-0596">Phosphopantetheine</keyword>
<proteinExistence type="predicted"/>
<keyword evidence="3" id="KW-0597">Phosphoprotein</keyword>
<dbReference type="InterPro" id="IPR001242">
    <property type="entry name" value="Condensation_dom"/>
</dbReference>
<dbReference type="SUPFAM" id="SSF47336">
    <property type="entry name" value="ACP-like"/>
    <property type="match status" value="1"/>
</dbReference>
<dbReference type="CDD" id="cd17646">
    <property type="entry name" value="A_NRPS_AB3403-like"/>
    <property type="match status" value="1"/>
</dbReference>
<feature type="compositionally biased region" description="Polar residues" evidence="4">
    <location>
        <begin position="971"/>
        <end position="982"/>
    </location>
</feature>
<dbReference type="InterPro" id="IPR020806">
    <property type="entry name" value="PKS_PP-bd"/>
</dbReference>
<dbReference type="InterPro" id="IPR009081">
    <property type="entry name" value="PP-bd_ACP"/>
</dbReference>
<dbReference type="InterPro" id="IPR010071">
    <property type="entry name" value="AA_adenyl_dom"/>
</dbReference>
<dbReference type="Gene3D" id="3.40.50.980">
    <property type="match status" value="2"/>
</dbReference>
<evidence type="ECO:0000256" key="2">
    <source>
        <dbReference type="ARBA" id="ARBA00022450"/>
    </source>
</evidence>
<comment type="cofactor">
    <cofactor evidence="1">
        <name>pantetheine 4'-phosphate</name>
        <dbReference type="ChEBI" id="CHEBI:47942"/>
    </cofactor>
</comment>
<keyword evidence="7" id="KW-1185">Reference proteome</keyword>
<evidence type="ECO:0000256" key="1">
    <source>
        <dbReference type="ARBA" id="ARBA00001957"/>
    </source>
</evidence>
<dbReference type="Pfam" id="PF00501">
    <property type="entry name" value="AMP-binding"/>
    <property type="match status" value="1"/>
</dbReference>
<dbReference type="PANTHER" id="PTHR45527">
    <property type="entry name" value="NONRIBOSOMAL PEPTIDE SYNTHETASE"/>
    <property type="match status" value="1"/>
</dbReference>
<gene>
    <name evidence="6" type="ORF">ACFQZS_04085</name>
</gene>
<protein>
    <submittedName>
        <fullName evidence="6">Amino acid adenylation domain-containing protein</fullName>
    </submittedName>
</protein>
<dbReference type="Gene3D" id="3.30.559.10">
    <property type="entry name" value="Chloramphenicol acetyltransferase-like domain"/>
    <property type="match status" value="2"/>
</dbReference>
<dbReference type="SUPFAM" id="SSF52777">
    <property type="entry name" value="CoA-dependent acyltransferases"/>
    <property type="match status" value="3"/>
</dbReference>
<dbReference type="Pfam" id="PF00550">
    <property type="entry name" value="PP-binding"/>
    <property type="match status" value="1"/>
</dbReference>
<organism evidence="6 7">
    <name type="scientific">Mucilaginibacter calamicampi</name>
    <dbReference type="NCBI Taxonomy" id="1302352"/>
    <lineage>
        <taxon>Bacteria</taxon>
        <taxon>Pseudomonadati</taxon>
        <taxon>Bacteroidota</taxon>
        <taxon>Sphingobacteriia</taxon>
        <taxon>Sphingobacteriales</taxon>
        <taxon>Sphingobacteriaceae</taxon>
        <taxon>Mucilaginibacter</taxon>
    </lineage>
</organism>
<dbReference type="InterPro" id="IPR000873">
    <property type="entry name" value="AMP-dep_synth/lig_dom"/>
</dbReference>
<dbReference type="InterPro" id="IPR020459">
    <property type="entry name" value="AMP-binding"/>
</dbReference>
<dbReference type="InterPro" id="IPR006162">
    <property type="entry name" value="Ppantetheine_attach_site"/>
</dbReference>
<dbReference type="Gene3D" id="3.30.559.30">
    <property type="entry name" value="Nonribosomal peptide synthetase, condensation domain"/>
    <property type="match status" value="1"/>
</dbReference>
<dbReference type="Gene3D" id="1.10.1200.10">
    <property type="entry name" value="ACP-like"/>
    <property type="match status" value="1"/>
</dbReference>
<feature type="non-terminal residue" evidence="6">
    <location>
        <position position="1173"/>
    </location>
</feature>
<evidence type="ECO:0000259" key="5">
    <source>
        <dbReference type="PROSITE" id="PS50075"/>
    </source>
</evidence>
<dbReference type="InterPro" id="IPR023213">
    <property type="entry name" value="CAT-like_dom_sf"/>
</dbReference>
<evidence type="ECO:0000313" key="6">
    <source>
        <dbReference type="EMBL" id="MFD0749308.1"/>
    </source>
</evidence>
<dbReference type="PROSITE" id="PS50075">
    <property type="entry name" value="CARRIER"/>
    <property type="match status" value="1"/>
</dbReference>
<dbReference type="Pfam" id="PF00668">
    <property type="entry name" value="Condensation"/>
    <property type="match status" value="1"/>
</dbReference>
<evidence type="ECO:0000256" key="4">
    <source>
        <dbReference type="SAM" id="MobiDB-lite"/>
    </source>
</evidence>
<dbReference type="PROSITE" id="PS00012">
    <property type="entry name" value="PHOSPHOPANTETHEINE"/>
    <property type="match status" value="1"/>
</dbReference>
<sequence length="1173" mass="133351">MEHFNLITPNNSLPISESQKRFFLEWALSPDESNYNMSLVYKITGRLNKEYFKKACEHFIKTNEVVHAKFNALGNECYYCDYGIDDFYKELTLNPDKILKQQLEDFINKPFDLTSDVLLRFYLLNTADESDDTHYFIFTPHHVIIDGICGRVIKVQLENAYNRLYNHQDLDLSVPFTFTQAIEQEQLIVNESFKQSARKFWLDFIEDIPFKVSLPSNAEAHGNTDGPLIDKAKLIYFQLDAADTAQLSAFAKENRTTVFIVLSAIFGLALNKYSNQERFLLGYPIDFRPRGFKDVIGCFVNNIPFKLEFDKYDSLNDILNALSVQRKEVKAHQGYSLKDIVHDQRLHGNGNTDNFFNVGITQSDLNSNGIKLLDTESVGLDIATNLIYDLGLTYDDHGADVIKFKIEFRERLFNVDFFERFVESLRNCLIDGINNKISSLKNYSVLSDSEQSLQLVAWNTTEKPYPDTETIHGMFEDQAAKHPGSTALVYEGQTLSYGELNERSNALARHIRKTYQTRTGSSMPPDTLIALLLERSLEMVIAILAVLKAGGAYVPLDKDYPKERIAYQLTDSGAELILTQRHLNPELPADQLIYTDLNESFYRTEESTNLPRYSNAANLAYVIYTSGTTGKPKGVMIEHGGIVNRIAWMQAMYPLNGSDVVLQKTPYVFDVSVWELLWANWYGARIVLARPKGHKDSSYLDELISSEGVTTLHFVPGMLSAYAGYLEESDKKLNGSIRQLFCSGEALSQAVVDRTYQLSAKENFRLHNLYGPTEASVDVTYYETQAANKVCIGKPIWNTRVYVLDKYHQPVPLNVPGELYISGAGLARGYLNQPELTAARFITNPFAETGYERMYKTGDVVRWTKAGELEYLGRNDEQVKLRGYRIELGEIENALQRLSGIRQSSVQLKQKGTHKYLAAYYTGENKLQEELMAALSAQLPEYMVPVSYVWLERFPLTVNGKLDKRSLPEPDQTQGEESYTAPQTEAEQALCVIWQEVLGLERVGVTDDFFRIGGDSILSIQVSGRIRQQGYNCQVRDLFECRTISKLSALLSSRQSQSPVKAEQGQLTGELSLLPVQEWFLSQVDKGSFKKPGHWNQSFLIRVPELETIQLEAALKTLVGYHDVLRMQYLKEGSGWKQRYTSEPHHPTLQTQDISRLSEAGLQELLTSWQSGF</sequence>
<dbReference type="EMBL" id="JBHTHU010000001">
    <property type="protein sequence ID" value="MFD0749308.1"/>
    <property type="molecule type" value="Genomic_DNA"/>
</dbReference>
<feature type="domain" description="Carrier" evidence="5">
    <location>
        <begin position="981"/>
        <end position="1055"/>
    </location>
</feature>
<dbReference type="SUPFAM" id="SSF56801">
    <property type="entry name" value="Acetyl-CoA synthetase-like"/>
    <property type="match status" value="1"/>
</dbReference>
<dbReference type="PANTHER" id="PTHR45527:SF1">
    <property type="entry name" value="FATTY ACID SYNTHASE"/>
    <property type="match status" value="1"/>
</dbReference>
<dbReference type="PRINTS" id="PR00154">
    <property type="entry name" value="AMPBINDING"/>
</dbReference>
<dbReference type="Gene3D" id="3.30.300.30">
    <property type="match status" value="1"/>
</dbReference>
<dbReference type="NCBIfam" id="TIGR01733">
    <property type="entry name" value="AA-adenyl-dom"/>
    <property type="match status" value="1"/>
</dbReference>
<comment type="caution">
    <text evidence="6">The sequence shown here is derived from an EMBL/GenBank/DDBJ whole genome shotgun (WGS) entry which is preliminary data.</text>
</comment>
<reference evidence="7" key="1">
    <citation type="journal article" date="2019" name="Int. J. Syst. Evol. Microbiol.">
        <title>The Global Catalogue of Microorganisms (GCM) 10K type strain sequencing project: providing services to taxonomists for standard genome sequencing and annotation.</title>
        <authorList>
            <consortium name="The Broad Institute Genomics Platform"/>
            <consortium name="The Broad Institute Genome Sequencing Center for Infectious Disease"/>
            <person name="Wu L."/>
            <person name="Ma J."/>
        </authorList>
    </citation>
    <scope>NUCLEOTIDE SEQUENCE [LARGE SCALE GENOMIC DNA]</scope>
    <source>
        <strain evidence="7">CCUG 63418</strain>
    </source>
</reference>